<keyword evidence="5" id="KW-0496">Mitochondrion</keyword>
<evidence type="ECO:0000256" key="1">
    <source>
        <dbReference type="ARBA" id="ARBA00004173"/>
    </source>
</evidence>
<dbReference type="Pfam" id="PF12829">
    <property type="entry name" value="Mhr1"/>
    <property type="match status" value="1"/>
</dbReference>
<dbReference type="GO" id="GO:0005739">
    <property type="term" value="C:mitochondrion"/>
    <property type="evidence" value="ECO:0007669"/>
    <property type="project" value="UniProtKB-SubCell"/>
</dbReference>
<dbReference type="GO" id="GO:0003735">
    <property type="term" value="F:structural constituent of ribosome"/>
    <property type="evidence" value="ECO:0007669"/>
    <property type="project" value="TreeGrafter"/>
</dbReference>
<dbReference type="InParanoid" id="A0A3N4M423"/>
<feature type="non-terminal residue" evidence="9">
    <location>
        <position position="1"/>
    </location>
</feature>
<dbReference type="InterPro" id="IPR024629">
    <property type="entry name" value="Ribosomal_mL67"/>
</dbReference>
<keyword evidence="3" id="KW-0689">Ribosomal protein</keyword>
<evidence type="ECO:0000313" key="10">
    <source>
        <dbReference type="Proteomes" id="UP000267821"/>
    </source>
</evidence>
<keyword evidence="7" id="KW-0687">Ribonucleoprotein</keyword>
<dbReference type="Proteomes" id="UP000267821">
    <property type="component" value="Unassembled WGS sequence"/>
</dbReference>
<dbReference type="GO" id="GO:0003697">
    <property type="term" value="F:single-stranded DNA binding"/>
    <property type="evidence" value="ECO:0007669"/>
    <property type="project" value="InterPro"/>
</dbReference>
<organism evidence="9 10">
    <name type="scientific">Terfezia boudieri ATCC MYA-4762</name>
    <dbReference type="NCBI Taxonomy" id="1051890"/>
    <lineage>
        <taxon>Eukaryota</taxon>
        <taxon>Fungi</taxon>
        <taxon>Dikarya</taxon>
        <taxon>Ascomycota</taxon>
        <taxon>Pezizomycotina</taxon>
        <taxon>Pezizomycetes</taxon>
        <taxon>Pezizales</taxon>
        <taxon>Pezizaceae</taxon>
        <taxon>Terfezia</taxon>
    </lineage>
</organism>
<dbReference type="OrthoDB" id="5333655at2759"/>
<evidence type="ECO:0000256" key="5">
    <source>
        <dbReference type="ARBA" id="ARBA00023128"/>
    </source>
</evidence>
<feature type="non-terminal residue" evidence="9">
    <location>
        <position position="160"/>
    </location>
</feature>
<evidence type="ECO:0000256" key="6">
    <source>
        <dbReference type="ARBA" id="ARBA00023163"/>
    </source>
</evidence>
<evidence type="ECO:0000256" key="2">
    <source>
        <dbReference type="ARBA" id="ARBA00010741"/>
    </source>
</evidence>
<name>A0A3N4M423_9PEZI</name>
<keyword evidence="10" id="KW-1185">Reference proteome</keyword>
<comment type="similarity">
    <text evidence="2">Belongs to the mitochondrion-specific ribosomal protein mL67 family.</text>
</comment>
<dbReference type="STRING" id="1051890.A0A3N4M423"/>
<dbReference type="AlphaFoldDB" id="A0A3N4M423"/>
<reference evidence="9 10" key="1">
    <citation type="journal article" date="2018" name="Nat. Ecol. Evol.">
        <title>Pezizomycetes genomes reveal the molecular basis of ectomycorrhizal truffle lifestyle.</title>
        <authorList>
            <person name="Murat C."/>
            <person name="Payen T."/>
            <person name="Noel B."/>
            <person name="Kuo A."/>
            <person name="Morin E."/>
            <person name="Chen J."/>
            <person name="Kohler A."/>
            <person name="Krizsan K."/>
            <person name="Balestrini R."/>
            <person name="Da Silva C."/>
            <person name="Montanini B."/>
            <person name="Hainaut M."/>
            <person name="Levati E."/>
            <person name="Barry K.W."/>
            <person name="Belfiori B."/>
            <person name="Cichocki N."/>
            <person name="Clum A."/>
            <person name="Dockter R.B."/>
            <person name="Fauchery L."/>
            <person name="Guy J."/>
            <person name="Iotti M."/>
            <person name="Le Tacon F."/>
            <person name="Lindquist E.A."/>
            <person name="Lipzen A."/>
            <person name="Malagnac F."/>
            <person name="Mello A."/>
            <person name="Molinier V."/>
            <person name="Miyauchi S."/>
            <person name="Poulain J."/>
            <person name="Riccioni C."/>
            <person name="Rubini A."/>
            <person name="Sitrit Y."/>
            <person name="Splivallo R."/>
            <person name="Traeger S."/>
            <person name="Wang M."/>
            <person name="Zifcakova L."/>
            <person name="Wipf D."/>
            <person name="Zambonelli A."/>
            <person name="Paolocci F."/>
            <person name="Nowrousian M."/>
            <person name="Ottonello S."/>
            <person name="Baldrian P."/>
            <person name="Spatafora J.W."/>
            <person name="Henrissat B."/>
            <person name="Nagy L.G."/>
            <person name="Aury J.M."/>
            <person name="Wincker P."/>
            <person name="Grigoriev I.V."/>
            <person name="Bonfante P."/>
            <person name="Martin F.M."/>
        </authorList>
    </citation>
    <scope>NUCLEOTIDE SEQUENCE [LARGE SCALE GENOMIC DNA]</scope>
    <source>
        <strain evidence="9 10">ATCC MYA-4762</strain>
    </source>
</reference>
<sequence length="160" mass="18653">GKALFIYNEVYTNQVIYSLHRSMRDTQRKQLSFVGKQSVPASLRKDRWRPLACVHFPTTQFGLDTLRLLREFRIMHETQYDKELLKLPKDKLKEKLQDQKANSVADLSAALQMQLEQLETKNTRTGAEEIVIKWQDVSDGELAKTWPGEVVHMRGARPER</sequence>
<keyword evidence="6" id="KW-0804">Transcription</keyword>
<accession>A0A3N4M423</accession>
<dbReference type="PANTHER" id="PTHR28184">
    <property type="entry name" value="MITOCHONDRIAL HOMOLOGOUS RECOMBINATION PROTEIN 1"/>
    <property type="match status" value="1"/>
</dbReference>
<dbReference type="GO" id="GO:0005840">
    <property type="term" value="C:ribosome"/>
    <property type="evidence" value="ECO:0007669"/>
    <property type="project" value="UniProtKB-KW"/>
</dbReference>
<keyword evidence="4" id="KW-0805">Transcription regulation</keyword>
<dbReference type="PANTHER" id="PTHR28184:SF1">
    <property type="entry name" value="LARGE RIBOSOMAL SUBUNIT PROTEIN ML67"/>
    <property type="match status" value="1"/>
</dbReference>
<proteinExistence type="inferred from homology"/>
<dbReference type="GO" id="GO:1990904">
    <property type="term" value="C:ribonucleoprotein complex"/>
    <property type="evidence" value="ECO:0007669"/>
    <property type="project" value="UniProtKB-KW"/>
</dbReference>
<evidence type="ECO:0000256" key="3">
    <source>
        <dbReference type="ARBA" id="ARBA00022980"/>
    </source>
</evidence>
<dbReference type="EMBL" id="ML121527">
    <property type="protein sequence ID" value="RPB29747.1"/>
    <property type="molecule type" value="Genomic_DNA"/>
</dbReference>
<evidence type="ECO:0000313" key="9">
    <source>
        <dbReference type="EMBL" id="RPB29747.1"/>
    </source>
</evidence>
<evidence type="ECO:0000256" key="8">
    <source>
        <dbReference type="ARBA" id="ARBA00035185"/>
    </source>
</evidence>
<dbReference type="GO" id="GO:0000150">
    <property type="term" value="F:DNA strand exchange activity"/>
    <property type="evidence" value="ECO:0007669"/>
    <property type="project" value="InterPro"/>
</dbReference>
<protein>
    <recommendedName>
        <fullName evidence="8">Large ribosomal subunit protein mL67</fullName>
    </recommendedName>
</protein>
<gene>
    <name evidence="9" type="ORF">L211DRAFT_774053</name>
</gene>
<evidence type="ECO:0000256" key="7">
    <source>
        <dbReference type="ARBA" id="ARBA00023274"/>
    </source>
</evidence>
<comment type="subcellular location">
    <subcellularLocation>
        <location evidence="1">Mitochondrion</location>
    </subcellularLocation>
</comment>
<evidence type="ECO:0000256" key="4">
    <source>
        <dbReference type="ARBA" id="ARBA00023015"/>
    </source>
</evidence>